<dbReference type="EMBL" id="JAGIOL010000001">
    <property type="protein sequence ID" value="MBP2436978.1"/>
    <property type="molecule type" value="Genomic_DNA"/>
</dbReference>
<name>A0ABS4ZI75_9MICO</name>
<comment type="caution">
    <text evidence="2">The sequence shown here is derived from an EMBL/GenBank/DDBJ whole genome shotgun (WGS) entry which is preliminary data.</text>
</comment>
<dbReference type="InterPro" id="IPR007165">
    <property type="entry name" value="Phage_holin_4_2"/>
</dbReference>
<evidence type="ECO:0000313" key="2">
    <source>
        <dbReference type="EMBL" id="MBP2436978.1"/>
    </source>
</evidence>
<sequence length="131" mass="14587">MRFLITSIMNGFAIWVLTLIPFLSVSITPFGGDDMWWFLFTLVAIGALFGIVNAIIRPIIKVVAFPLFVLTLGLIALAMNGFLLLITAWFTSFWHWGLDVGGFWSGVGAGIILAIINMIFGIVLRPQKKRR</sequence>
<dbReference type="RefSeq" id="WP_165135060.1">
    <property type="nucleotide sequence ID" value="NZ_CP049253.1"/>
</dbReference>
<keyword evidence="1" id="KW-0472">Membrane</keyword>
<feature type="transmembrane region" description="Helical" evidence="1">
    <location>
        <begin position="102"/>
        <end position="124"/>
    </location>
</feature>
<organism evidence="2 3">
    <name type="scientific">Microbacterium amylolyticum</name>
    <dbReference type="NCBI Taxonomy" id="936337"/>
    <lineage>
        <taxon>Bacteria</taxon>
        <taxon>Bacillati</taxon>
        <taxon>Actinomycetota</taxon>
        <taxon>Actinomycetes</taxon>
        <taxon>Micrococcales</taxon>
        <taxon>Microbacteriaceae</taxon>
        <taxon>Microbacterium</taxon>
    </lineage>
</organism>
<feature type="transmembrane region" description="Helical" evidence="1">
    <location>
        <begin position="12"/>
        <end position="30"/>
    </location>
</feature>
<keyword evidence="1" id="KW-1133">Transmembrane helix</keyword>
<proteinExistence type="predicted"/>
<protein>
    <submittedName>
        <fullName evidence="2">Membrane protein</fullName>
    </submittedName>
</protein>
<accession>A0ABS4ZI75</accession>
<evidence type="ECO:0000256" key="1">
    <source>
        <dbReference type="SAM" id="Phobius"/>
    </source>
</evidence>
<reference evidence="2 3" key="1">
    <citation type="submission" date="2021-03" db="EMBL/GenBank/DDBJ databases">
        <title>Sequencing the genomes of 1000 actinobacteria strains.</title>
        <authorList>
            <person name="Klenk H.-P."/>
        </authorList>
    </citation>
    <scope>NUCLEOTIDE SEQUENCE [LARGE SCALE GENOMIC DNA]</scope>
    <source>
        <strain evidence="2 3">DSM 24221</strain>
    </source>
</reference>
<dbReference type="Proteomes" id="UP001519362">
    <property type="component" value="Unassembled WGS sequence"/>
</dbReference>
<dbReference type="PANTHER" id="PTHR37309">
    <property type="entry name" value="SLR0284 PROTEIN"/>
    <property type="match status" value="1"/>
</dbReference>
<feature type="transmembrane region" description="Helical" evidence="1">
    <location>
        <begin position="63"/>
        <end position="90"/>
    </location>
</feature>
<dbReference type="PANTHER" id="PTHR37309:SF1">
    <property type="entry name" value="SLR0284 PROTEIN"/>
    <property type="match status" value="1"/>
</dbReference>
<feature type="transmembrane region" description="Helical" evidence="1">
    <location>
        <begin position="36"/>
        <end position="56"/>
    </location>
</feature>
<evidence type="ECO:0000313" key="3">
    <source>
        <dbReference type="Proteomes" id="UP001519362"/>
    </source>
</evidence>
<gene>
    <name evidence="2" type="ORF">JOF34_001564</name>
</gene>
<keyword evidence="3" id="KW-1185">Reference proteome</keyword>
<dbReference type="Pfam" id="PF04020">
    <property type="entry name" value="Phage_holin_4_2"/>
    <property type="match status" value="1"/>
</dbReference>
<keyword evidence="1" id="KW-0812">Transmembrane</keyword>